<name>A0A9D4GWD0_DREPO</name>
<dbReference type="AlphaFoldDB" id="A0A9D4GWD0"/>
<accession>A0A9D4GWD0</accession>
<comment type="caution">
    <text evidence="1">The sequence shown here is derived from an EMBL/GenBank/DDBJ whole genome shotgun (WGS) entry which is preliminary data.</text>
</comment>
<dbReference type="EMBL" id="JAIWYP010000005">
    <property type="protein sequence ID" value="KAH3822656.1"/>
    <property type="molecule type" value="Genomic_DNA"/>
</dbReference>
<evidence type="ECO:0000313" key="1">
    <source>
        <dbReference type="EMBL" id="KAH3822656.1"/>
    </source>
</evidence>
<evidence type="ECO:0000313" key="2">
    <source>
        <dbReference type="Proteomes" id="UP000828390"/>
    </source>
</evidence>
<protein>
    <submittedName>
        <fullName evidence="1">Uncharacterized protein</fullName>
    </submittedName>
</protein>
<organism evidence="1 2">
    <name type="scientific">Dreissena polymorpha</name>
    <name type="common">Zebra mussel</name>
    <name type="synonym">Mytilus polymorpha</name>
    <dbReference type="NCBI Taxonomy" id="45954"/>
    <lineage>
        <taxon>Eukaryota</taxon>
        <taxon>Metazoa</taxon>
        <taxon>Spiralia</taxon>
        <taxon>Lophotrochozoa</taxon>
        <taxon>Mollusca</taxon>
        <taxon>Bivalvia</taxon>
        <taxon>Autobranchia</taxon>
        <taxon>Heteroconchia</taxon>
        <taxon>Euheterodonta</taxon>
        <taxon>Imparidentia</taxon>
        <taxon>Neoheterodontei</taxon>
        <taxon>Myida</taxon>
        <taxon>Dreissenoidea</taxon>
        <taxon>Dreissenidae</taxon>
        <taxon>Dreissena</taxon>
    </lineage>
</organism>
<gene>
    <name evidence="1" type="ORF">DPMN_124446</name>
</gene>
<dbReference type="Proteomes" id="UP000828390">
    <property type="component" value="Unassembled WGS sequence"/>
</dbReference>
<reference evidence="1" key="2">
    <citation type="submission" date="2020-11" db="EMBL/GenBank/DDBJ databases">
        <authorList>
            <person name="McCartney M.A."/>
            <person name="Auch B."/>
            <person name="Kono T."/>
            <person name="Mallez S."/>
            <person name="Becker A."/>
            <person name="Gohl D.M."/>
            <person name="Silverstein K.A.T."/>
            <person name="Koren S."/>
            <person name="Bechman K.B."/>
            <person name="Herman A."/>
            <person name="Abrahante J.E."/>
            <person name="Garbe J."/>
        </authorList>
    </citation>
    <scope>NUCLEOTIDE SEQUENCE</scope>
    <source>
        <strain evidence="1">Duluth1</strain>
        <tissue evidence="1">Whole animal</tissue>
    </source>
</reference>
<sequence>MEMWCMSEPKINSFLSLPDGFADSATYNGSDLDTNVDVTRPGNPRQRSPCFDSREMWILSQMCHPSVNGGSDFKEFTQVSDKEPTNKTRRECLEFYEEDEILVMSPSFKKKTVPLSDELSYSPTYIDHN</sequence>
<proteinExistence type="predicted"/>
<keyword evidence="2" id="KW-1185">Reference proteome</keyword>
<reference evidence="1" key="1">
    <citation type="journal article" date="2019" name="bioRxiv">
        <title>The Genome of the Zebra Mussel, Dreissena polymorpha: A Resource for Invasive Species Research.</title>
        <authorList>
            <person name="McCartney M.A."/>
            <person name="Auch B."/>
            <person name="Kono T."/>
            <person name="Mallez S."/>
            <person name="Zhang Y."/>
            <person name="Obille A."/>
            <person name="Becker A."/>
            <person name="Abrahante J.E."/>
            <person name="Garbe J."/>
            <person name="Badalamenti J.P."/>
            <person name="Herman A."/>
            <person name="Mangelson H."/>
            <person name="Liachko I."/>
            <person name="Sullivan S."/>
            <person name="Sone E.D."/>
            <person name="Koren S."/>
            <person name="Silverstein K.A.T."/>
            <person name="Beckman K.B."/>
            <person name="Gohl D.M."/>
        </authorList>
    </citation>
    <scope>NUCLEOTIDE SEQUENCE</scope>
    <source>
        <strain evidence="1">Duluth1</strain>
        <tissue evidence="1">Whole animal</tissue>
    </source>
</reference>